<dbReference type="EMBL" id="OVEO01000002">
    <property type="protein sequence ID" value="SPQ93948.1"/>
    <property type="molecule type" value="Genomic_DNA"/>
</dbReference>
<feature type="domain" description="Trs120/TRAPPC9 N-terminal" evidence="1">
    <location>
        <begin position="82"/>
        <end position="187"/>
    </location>
</feature>
<proteinExistence type="predicted"/>
<dbReference type="Proteomes" id="UP000290189">
    <property type="component" value="Unassembled WGS sequence"/>
</dbReference>
<feature type="domain" description="Trs120/TRAPPC9 N-terminal" evidence="1">
    <location>
        <begin position="207"/>
        <end position="262"/>
    </location>
</feature>
<protein>
    <submittedName>
        <fullName evidence="3">Uncharacterized protein</fullName>
    </submittedName>
</protein>
<feature type="domain" description="Trs120/TRAPPC9 first Ig-like" evidence="2">
    <location>
        <begin position="502"/>
        <end position="572"/>
    </location>
</feature>
<gene>
    <name evidence="3" type="ORF">PLBR_LOCUS1163</name>
</gene>
<organism evidence="3 4">
    <name type="scientific">Plasmodiophora brassicae</name>
    <name type="common">Clubroot disease agent</name>
    <dbReference type="NCBI Taxonomy" id="37360"/>
    <lineage>
        <taxon>Eukaryota</taxon>
        <taxon>Sar</taxon>
        <taxon>Rhizaria</taxon>
        <taxon>Endomyxa</taxon>
        <taxon>Phytomyxea</taxon>
        <taxon>Plasmodiophorida</taxon>
        <taxon>Plasmodiophoridae</taxon>
        <taxon>Plasmodiophora</taxon>
    </lineage>
</organism>
<dbReference type="InterPro" id="IPR013935">
    <property type="entry name" value="Trs120_TRAPPC9"/>
</dbReference>
<evidence type="ECO:0000259" key="2">
    <source>
        <dbReference type="Pfam" id="PF26254"/>
    </source>
</evidence>
<dbReference type="PANTHER" id="PTHR21512:SF5">
    <property type="entry name" value="TRAFFICKING PROTEIN PARTICLE COMPLEX SUBUNIT 9"/>
    <property type="match status" value="1"/>
</dbReference>
<dbReference type="PANTHER" id="PTHR21512">
    <property type="entry name" value="TRAFFICKING PROTEIN PARTICLE COMPLEX SUBUNIT 9"/>
    <property type="match status" value="1"/>
</dbReference>
<dbReference type="InterPro" id="IPR058565">
    <property type="entry name" value="Ig_TRAPPC9_Trs120_1st"/>
</dbReference>
<evidence type="ECO:0000259" key="1">
    <source>
        <dbReference type="Pfam" id="PF08626"/>
    </source>
</evidence>
<evidence type="ECO:0000313" key="4">
    <source>
        <dbReference type="Proteomes" id="UP000290189"/>
    </source>
</evidence>
<dbReference type="Pfam" id="PF08626">
    <property type="entry name" value="TRAPPC9-Trs120"/>
    <property type="match status" value="2"/>
</dbReference>
<geneLocation type="mitochondrion" evidence="3"/>
<evidence type="ECO:0000313" key="3">
    <source>
        <dbReference type="EMBL" id="SPQ93948.1"/>
    </source>
</evidence>
<dbReference type="Pfam" id="PF26254">
    <property type="entry name" value="Ig_TRAPPC9-Trs120_1st"/>
    <property type="match status" value="1"/>
</dbReference>
<dbReference type="GO" id="GO:0005802">
    <property type="term" value="C:trans-Golgi network"/>
    <property type="evidence" value="ECO:0007669"/>
    <property type="project" value="TreeGrafter"/>
</dbReference>
<accession>A0A3P3Y187</accession>
<keyword evidence="3" id="KW-0496">Mitochondrion</keyword>
<sequence>MTIDVWSGTTSLRSIKVVLVAVGNAATAEEGQRYMDAIRMNSRIDQDSMQPVQDTVFRKAERQVEYVQLEFVDDAKVHRCTDWDSLFLHRRICAVIGIVHCPANPDLDKAYEQFLAVKQRFPQAVQFRCFAFEPLDTQQDLVERKDLIMFPHSDKKHLHFYMSTVVLDMTVAICQNLMEGARTVSSMQEFPHTPLDRPLIQLDAGKRKRVLPGRLAKISADHWLLAGVVTEARDLYQAAIEATKSSGDFVWRGAALEGILACEPSASYEVSVARLEKAIRNYARKQDTQLLRIETYFRLARMAQQRRIHIDALGFLSRAYELCEALSPQDQITVAIEAAILSQQQGALRKFGLFVREAALLFSETYQWAHCLRLTQLAMPIYGLSGTGPVIPHGWITACAYMAMLLQTVGPTLPGAEQRKLVADLSALALVAPANTIVNMDGIPIFTMFSLVPHSPSFQPHHRDTNTPRRSRHHSFEDVFLFRPGIQGVLADCNVPFETPCNELFHTEVTFKNPLSIELVLENVSLICTGVAYEAFPVLFRLPANSNGLAVRLAVLPQSCGTLQFEAVNVRLCNIDWAHLIRQGTCTSISVCKALPLVELKCKAEPSHLFFGQDVRLPVQVRNVSSIPINDLGTVLRSSVVPDDNNHPFPHVEFNEDHVNRQLPLEPGQSLDVEIALTRTFKSGIIHLSVSYAQDMSCDIYRSQKLDIPFEFRFGLTVRSMQIYPFAQQPGFVSGNSSRDMSSCLDASTFGPEDCMLVVEVVNSANSSFSVVLMDNGTSDTERICGIEELSTNRLIFPIRRKSFGPERDHLLSQLGSDPAQMGNPFCGSPVFTESKQVILDRIYLEWKVIRPTASTHGVILLPESMISPLHLRYLVPHPFVFQFMTMPKNALAGMSKAELSAPISPSLLCSKHRFCDTRCPTPAACSCYPIGDFGKIVISITNRSERPLTFDVSVRACVETTRGSFSEDVSDAMLWIGSLNQLLSNLLDDSCFIFSAKLHRTRAQCPYSLHLLLTKTRACQDRWPRVDELRQRVHLLIGYFRTQQTARPRNVLLRRLQRSSDVSASALESCSTIRPPELDARVAFGDDVAQVWPVSAKLASGVFRSDSSERCNRVLEFPELLVTLDEGITGRDLDPQHEIMVFSDVGRFFSFHSVHRQFVPVQPVTVLEKVVCAVFDDYQSLSISQVYEEAHMIQVVSRWVFILREIGEERVACEPMPVVAPDLHFLLVAIAASITKRTLIFHWAKQSGALADAHTVLPILSRITIKELWEFVKRVRRADGPVFHQLSLRFLTGNIQPARHVFNKSFPK</sequence>
<reference evidence="3 4" key="1">
    <citation type="submission" date="2018-03" db="EMBL/GenBank/DDBJ databases">
        <authorList>
            <person name="Fogelqvist J."/>
        </authorList>
    </citation>
    <scope>NUCLEOTIDE SEQUENCE [LARGE SCALE GENOMIC DNA]</scope>
</reference>
<dbReference type="InterPro" id="IPR058563">
    <property type="entry name" value="Trs120_TRAPPC9_N"/>
</dbReference>
<name>A0A3P3Y187_PLABS</name>